<dbReference type="AlphaFoldDB" id="A0A4R0JTU0"/>
<dbReference type="PROSITE" id="PS51197">
    <property type="entry name" value="HTH_RRF2_2"/>
    <property type="match status" value="1"/>
</dbReference>
<keyword evidence="2" id="KW-1185">Reference proteome</keyword>
<protein>
    <submittedName>
        <fullName evidence="1">Rrf2 family transcriptional regulator</fullName>
    </submittedName>
</protein>
<sequence>MKLSQGVEWMLHGVGVIAHAPPGTSVARRVLAEQYDLPEAYLAKHLKALVRAGILTATTGPAGGFRLARDPADITALEIVEAIEGSASPFVCQEIRQRGLVAVPPELCRRPCGISTVMDRAHQAWRESLRDVTVVDLMRLIPKSLRDKLVARLAANAR</sequence>
<dbReference type="RefSeq" id="WP_131513550.1">
    <property type="nucleotide sequence ID" value="NZ_SJKD01000002.1"/>
</dbReference>
<evidence type="ECO:0000313" key="1">
    <source>
        <dbReference type="EMBL" id="TCC50851.1"/>
    </source>
</evidence>
<dbReference type="EMBL" id="SJKD01000002">
    <property type="protein sequence ID" value="TCC50851.1"/>
    <property type="molecule type" value="Genomic_DNA"/>
</dbReference>
<dbReference type="Pfam" id="PF02082">
    <property type="entry name" value="Rrf2"/>
    <property type="match status" value="1"/>
</dbReference>
<dbReference type="Gene3D" id="1.10.10.10">
    <property type="entry name" value="Winged helix-like DNA-binding domain superfamily/Winged helix DNA-binding domain"/>
    <property type="match status" value="1"/>
</dbReference>
<dbReference type="InterPro" id="IPR036390">
    <property type="entry name" value="WH_DNA-bd_sf"/>
</dbReference>
<proteinExistence type="predicted"/>
<dbReference type="PROSITE" id="PS01332">
    <property type="entry name" value="HTH_RRF2_1"/>
    <property type="match status" value="1"/>
</dbReference>
<dbReference type="PANTHER" id="PTHR33221:SF13">
    <property type="entry name" value="TRANSCRIPTIONAL REGULATOR-RELATED"/>
    <property type="match status" value="1"/>
</dbReference>
<gene>
    <name evidence="1" type="ORF">E0H75_11850</name>
</gene>
<dbReference type="InterPro" id="IPR036388">
    <property type="entry name" value="WH-like_DNA-bd_sf"/>
</dbReference>
<accession>A0A4R0JTU0</accession>
<dbReference type="GO" id="GO:0005829">
    <property type="term" value="C:cytosol"/>
    <property type="evidence" value="ECO:0007669"/>
    <property type="project" value="TreeGrafter"/>
</dbReference>
<reference evidence="1 2" key="1">
    <citation type="submission" date="2019-02" db="EMBL/GenBank/DDBJ databases">
        <title>Kribbella capetownensis sp. nov. and Kribbella speibonae sp. nov., isolated from soil.</title>
        <authorList>
            <person name="Curtis S.M."/>
            <person name="Norton I."/>
            <person name="Everest G.J."/>
            <person name="Meyers P.R."/>
        </authorList>
    </citation>
    <scope>NUCLEOTIDE SEQUENCE [LARGE SCALE GENOMIC DNA]</scope>
    <source>
        <strain evidence="1 2">YM53</strain>
    </source>
</reference>
<dbReference type="InterPro" id="IPR030489">
    <property type="entry name" value="TR_Rrf2-type_CS"/>
</dbReference>
<comment type="caution">
    <text evidence="1">The sequence shown here is derived from an EMBL/GenBank/DDBJ whole genome shotgun (WGS) entry which is preliminary data.</text>
</comment>
<name>A0A4R0JTU0_9ACTN</name>
<organism evidence="1 2">
    <name type="scientific">Kribbella capetownensis</name>
    <dbReference type="NCBI Taxonomy" id="1572659"/>
    <lineage>
        <taxon>Bacteria</taxon>
        <taxon>Bacillati</taxon>
        <taxon>Actinomycetota</taxon>
        <taxon>Actinomycetes</taxon>
        <taxon>Propionibacteriales</taxon>
        <taxon>Kribbellaceae</taxon>
        <taxon>Kribbella</taxon>
    </lineage>
</organism>
<dbReference type="OrthoDB" id="9808360at2"/>
<dbReference type="PANTHER" id="PTHR33221">
    <property type="entry name" value="WINGED HELIX-TURN-HELIX TRANSCRIPTIONAL REGULATOR, RRF2 FAMILY"/>
    <property type="match status" value="1"/>
</dbReference>
<dbReference type="GO" id="GO:0003700">
    <property type="term" value="F:DNA-binding transcription factor activity"/>
    <property type="evidence" value="ECO:0007669"/>
    <property type="project" value="TreeGrafter"/>
</dbReference>
<dbReference type="Proteomes" id="UP000293342">
    <property type="component" value="Unassembled WGS sequence"/>
</dbReference>
<dbReference type="SUPFAM" id="SSF46785">
    <property type="entry name" value="Winged helix' DNA-binding domain"/>
    <property type="match status" value="1"/>
</dbReference>
<dbReference type="NCBIfam" id="TIGR00738">
    <property type="entry name" value="rrf2_super"/>
    <property type="match status" value="1"/>
</dbReference>
<evidence type="ECO:0000313" key="2">
    <source>
        <dbReference type="Proteomes" id="UP000293342"/>
    </source>
</evidence>
<dbReference type="InterPro" id="IPR000944">
    <property type="entry name" value="Tscrpt_reg_Rrf2"/>
</dbReference>